<dbReference type="InterPro" id="IPR002110">
    <property type="entry name" value="Ankyrin_rpt"/>
</dbReference>
<evidence type="ECO:0000313" key="6">
    <source>
        <dbReference type="Proteomes" id="UP001295684"/>
    </source>
</evidence>
<dbReference type="PANTHER" id="PTHR24193:SF121">
    <property type="entry name" value="ADA2A-CONTAINING COMPLEX COMPONENT 3, ISOFORM D"/>
    <property type="match status" value="1"/>
</dbReference>
<dbReference type="EMBL" id="CAMPGE010006452">
    <property type="protein sequence ID" value="CAI2365296.1"/>
    <property type="molecule type" value="Genomic_DNA"/>
</dbReference>
<evidence type="ECO:0000256" key="3">
    <source>
        <dbReference type="PROSITE-ProRule" id="PRU00023"/>
    </source>
</evidence>
<dbReference type="SUPFAM" id="SSF48403">
    <property type="entry name" value="Ankyrin repeat"/>
    <property type="match status" value="1"/>
</dbReference>
<evidence type="ECO:0000256" key="4">
    <source>
        <dbReference type="SAM" id="MobiDB-lite"/>
    </source>
</evidence>
<dbReference type="GO" id="GO:0000976">
    <property type="term" value="F:transcription cis-regulatory region binding"/>
    <property type="evidence" value="ECO:0007669"/>
    <property type="project" value="TreeGrafter"/>
</dbReference>
<dbReference type="PROSITE" id="PS50088">
    <property type="entry name" value="ANK_REPEAT"/>
    <property type="match status" value="1"/>
</dbReference>
<evidence type="ECO:0000256" key="1">
    <source>
        <dbReference type="ARBA" id="ARBA00022737"/>
    </source>
</evidence>
<protein>
    <recommendedName>
        <fullName evidence="7">Ankyrin repeat protein</fullName>
    </recommendedName>
</protein>
<dbReference type="PROSITE" id="PS50297">
    <property type="entry name" value="ANK_REP_REGION"/>
    <property type="match status" value="1"/>
</dbReference>
<dbReference type="Gene3D" id="1.25.40.20">
    <property type="entry name" value="Ankyrin repeat-containing domain"/>
    <property type="match status" value="1"/>
</dbReference>
<organism evidence="5 6">
    <name type="scientific">Euplotes crassus</name>
    <dbReference type="NCBI Taxonomy" id="5936"/>
    <lineage>
        <taxon>Eukaryota</taxon>
        <taxon>Sar</taxon>
        <taxon>Alveolata</taxon>
        <taxon>Ciliophora</taxon>
        <taxon>Intramacronucleata</taxon>
        <taxon>Spirotrichea</taxon>
        <taxon>Hypotrichia</taxon>
        <taxon>Euplotida</taxon>
        <taxon>Euplotidae</taxon>
        <taxon>Moneuplotes</taxon>
    </lineage>
</organism>
<dbReference type="GO" id="GO:0005634">
    <property type="term" value="C:nucleus"/>
    <property type="evidence" value="ECO:0007669"/>
    <property type="project" value="TreeGrafter"/>
</dbReference>
<keyword evidence="1" id="KW-0677">Repeat</keyword>
<dbReference type="Pfam" id="PF12796">
    <property type="entry name" value="Ank_2"/>
    <property type="match status" value="1"/>
</dbReference>
<gene>
    <name evidence="5" type="ORF">ECRASSUSDP1_LOCUS6646</name>
</gene>
<dbReference type="AlphaFoldDB" id="A0AAD1XCC0"/>
<dbReference type="PANTHER" id="PTHR24193">
    <property type="entry name" value="ANKYRIN REPEAT PROTEIN"/>
    <property type="match status" value="1"/>
</dbReference>
<evidence type="ECO:0008006" key="7">
    <source>
        <dbReference type="Google" id="ProtNLM"/>
    </source>
</evidence>
<dbReference type="InterPro" id="IPR050663">
    <property type="entry name" value="Ankyrin-SOCS_Box"/>
</dbReference>
<evidence type="ECO:0000256" key="2">
    <source>
        <dbReference type="ARBA" id="ARBA00023043"/>
    </source>
</evidence>
<feature type="repeat" description="ANK" evidence="3">
    <location>
        <begin position="179"/>
        <end position="211"/>
    </location>
</feature>
<dbReference type="InterPro" id="IPR036770">
    <property type="entry name" value="Ankyrin_rpt-contain_sf"/>
</dbReference>
<proteinExistence type="predicted"/>
<dbReference type="Pfam" id="PF13857">
    <property type="entry name" value="Ank_5"/>
    <property type="match status" value="1"/>
</dbReference>
<dbReference type="Proteomes" id="UP001295684">
    <property type="component" value="Unassembled WGS sequence"/>
</dbReference>
<keyword evidence="2 3" id="KW-0040">ANK repeat</keyword>
<sequence>MSEVQRPQRKNKNMTSLNELAAVLNEENIEDYIFARNPNNPPFDDVDVLRDYVNRTGTDLSELRGDIGETALFNCALIPDEDKALEMMKYMVEEQNILPETADDLSQTVMYYVAREGKIRCIEYLIKHGCSVDHIDIYRQSPLYYAVRDNKIEAARRLIELLGTNDEERRKKINHRDTENETVLFYAVNEGHFEMTKVLIELGADYNLENSSQKTVYDIVKNIGKNKNSTKAKDARYQNIELHLFSLGAKEGTKKTRGKKRSGRPANLATVKQYALCIFKNGKWVEATTEDEEALKLFHSIEKKKNSSEYIGNTVIPPNLPANLQWENAAIKIHDEMTKHITFMDSLLNGSVSSTPRGSPMKKRFSAKNSDSERMEENKEGDRGIEMIMYNIQEKLITNSYFSVEKWKNEMYKFLEANNSQSHVSPEGEKASNQLMKKFNELCEEHKMNLSLP</sequence>
<name>A0AAD1XCC0_EUPCR</name>
<dbReference type="GO" id="GO:0045944">
    <property type="term" value="P:positive regulation of transcription by RNA polymerase II"/>
    <property type="evidence" value="ECO:0007669"/>
    <property type="project" value="TreeGrafter"/>
</dbReference>
<feature type="region of interest" description="Disordered" evidence="4">
    <location>
        <begin position="352"/>
        <end position="380"/>
    </location>
</feature>
<comment type="caution">
    <text evidence="5">The sequence shown here is derived from an EMBL/GenBank/DDBJ whole genome shotgun (WGS) entry which is preliminary data.</text>
</comment>
<feature type="compositionally biased region" description="Basic and acidic residues" evidence="4">
    <location>
        <begin position="370"/>
        <end position="380"/>
    </location>
</feature>
<evidence type="ECO:0000313" key="5">
    <source>
        <dbReference type="EMBL" id="CAI2365296.1"/>
    </source>
</evidence>
<keyword evidence="6" id="KW-1185">Reference proteome</keyword>
<dbReference type="SMART" id="SM00248">
    <property type="entry name" value="ANK"/>
    <property type="match status" value="4"/>
</dbReference>
<reference evidence="5" key="1">
    <citation type="submission" date="2023-07" db="EMBL/GenBank/DDBJ databases">
        <authorList>
            <consortium name="AG Swart"/>
            <person name="Singh M."/>
            <person name="Singh A."/>
            <person name="Seah K."/>
            <person name="Emmerich C."/>
        </authorList>
    </citation>
    <scope>NUCLEOTIDE SEQUENCE</scope>
    <source>
        <strain evidence="5">DP1</strain>
    </source>
</reference>
<accession>A0AAD1XCC0</accession>